<evidence type="ECO:0000256" key="8">
    <source>
        <dbReference type="ARBA" id="ARBA00023136"/>
    </source>
</evidence>
<sequence length="271" mass="32808">MSYNNKPLWYYLDDYWDEIADPRVNHWYMLNGGIWKILLVMTVYLIITRVILPRHMKNRPPYVMKNLILFYNTVMVVCNAVGAYWAVIAIDYGRIFLDFTYPSREDTSEWTMFFMNLGWLWMITRFMDLMDTVFFVLRKKESQITTLHLYHHTVVPILGWVSFKYNAMIPIIRMFLLFNSFIHVMMYGYYALSSLGPGIQKYLWWKKYITQCQILQFLICGCYGVVLYFMQTGYPMEWFGFAVGQNPLFFYMFYDFYRQSYKRGTPKKLKQ</sequence>
<evidence type="ECO:0000256" key="7">
    <source>
        <dbReference type="ARBA" id="ARBA00023098"/>
    </source>
</evidence>
<organism evidence="11">
    <name type="scientific">Oppiella nova</name>
    <dbReference type="NCBI Taxonomy" id="334625"/>
    <lineage>
        <taxon>Eukaryota</taxon>
        <taxon>Metazoa</taxon>
        <taxon>Ecdysozoa</taxon>
        <taxon>Arthropoda</taxon>
        <taxon>Chelicerata</taxon>
        <taxon>Arachnida</taxon>
        <taxon>Acari</taxon>
        <taxon>Acariformes</taxon>
        <taxon>Sarcoptiformes</taxon>
        <taxon>Oribatida</taxon>
        <taxon>Brachypylina</taxon>
        <taxon>Oppioidea</taxon>
        <taxon>Oppiidae</taxon>
        <taxon>Oppiella</taxon>
    </lineage>
</organism>
<dbReference type="AlphaFoldDB" id="A0A7R9M001"/>
<dbReference type="GO" id="GO:0005789">
    <property type="term" value="C:endoplasmic reticulum membrane"/>
    <property type="evidence" value="ECO:0007669"/>
    <property type="project" value="TreeGrafter"/>
</dbReference>
<keyword evidence="6 10" id="KW-1133">Transmembrane helix</keyword>
<name>A0A7R9M001_9ACAR</name>
<feature type="transmembrane region" description="Helical" evidence="10">
    <location>
        <begin position="236"/>
        <end position="254"/>
    </location>
</feature>
<evidence type="ECO:0000256" key="10">
    <source>
        <dbReference type="RuleBase" id="RU361115"/>
    </source>
</evidence>
<dbReference type="GO" id="GO:0009922">
    <property type="term" value="F:fatty acid elongase activity"/>
    <property type="evidence" value="ECO:0007669"/>
    <property type="project" value="UniProtKB-EC"/>
</dbReference>
<dbReference type="Proteomes" id="UP000728032">
    <property type="component" value="Unassembled WGS sequence"/>
</dbReference>
<evidence type="ECO:0000256" key="9">
    <source>
        <dbReference type="ARBA" id="ARBA00023160"/>
    </source>
</evidence>
<dbReference type="OrthoDB" id="434092at2759"/>
<evidence type="ECO:0000256" key="4">
    <source>
        <dbReference type="ARBA" id="ARBA00022692"/>
    </source>
</evidence>
<dbReference type="GO" id="GO:0034626">
    <property type="term" value="P:fatty acid elongation, polyunsaturated fatty acid"/>
    <property type="evidence" value="ECO:0007669"/>
    <property type="project" value="TreeGrafter"/>
</dbReference>
<evidence type="ECO:0000256" key="3">
    <source>
        <dbReference type="ARBA" id="ARBA00022679"/>
    </source>
</evidence>
<gene>
    <name evidence="11" type="ORF">ONB1V03_LOCUS8119</name>
</gene>
<keyword evidence="9 10" id="KW-0275">Fatty acid biosynthesis</keyword>
<feature type="transmembrane region" description="Helical" evidence="10">
    <location>
        <begin position="27"/>
        <end position="47"/>
    </location>
</feature>
<evidence type="ECO:0000256" key="5">
    <source>
        <dbReference type="ARBA" id="ARBA00022832"/>
    </source>
</evidence>
<dbReference type="EMBL" id="OC919286">
    <property type="protein sequence ID" value="CAD7651051.1"/>
    <property type="molecule type" value="Genomic_DNA"/>
</dbReference>
<keyword evidence="3 10" id="KW-0808">Transferase</keyword>
<comment type="catalytic activity">
    <reaction evidence="10">
        <text>a very-long-chain acyl-CoA + malonyl-CoA + H(+) = a very-long-chain 3-oxoacyl-CoA + CO2 + CoA</text>
        <dbReference type="Rhea" id="RHEA:32727"/>
        <dbReference type="ChEBI" id="CHEBI:15378"/>
        <dbReference type="ChEBI" id="CHEBI:16526"/>
        <dbReference type="ChEBI" id="CHEBI:57287"/>
        <dbReference type="ChEBI" id="CHEBI:57384"/>
        <dbReference type="ChEBI" id="CHEBI:90725"/>
        <dbReference type="ChEBI" id="CHEBI:90736"/>
        <dbReference type="EC" id="2.3.1.199"/>
    </reaction>
</comment>
<dbReference type="Pfam" id="PF01151">
    <property type="entry name" value="ELO"/>
    <property type="match status" value="1"/>
</dbReference>
<feature type="transmembrane region" description="Helical" evidence="10">
    <location>
        <begin position="68"/>
        <end position="90"/>
    </location>
</feature>
<dbReference type="InterPro" id="IPR002076">
    <property type="entry name" value="ELO_fam"/>
</dbReference>
<keyword evidence="2 10" id="KW-0444">Lipid biosynthesis</keyword>
<evidence type="ECO:0000256" key="1">
    <source>
        <dbReference type="ARBA" id="ARBA00004141"/>
    </source>
</evidence>
<dbReference type="PANTHER" id="PTHR11157">
    <property type="entry name" value="FATTY ACID ACYL TRANSFERASE-RELATED"/>
    <property type="match status" value="1"/>
</dbReference>
<evidence type="ECO:0000256" key="6">
    <source>
        <dbReference type="ARBA" id="ARBA00022989"/>
    </source>
</evidence>
<dbReference type="PANTHER" id="PTHR11157:SF69">
    <property type="entry name" value="ELONGATION OF VERY LONG CHAIN FATTY ACIDS PROTEIN 7"/>
    <property type="match status" value="1"/>
</dbReference>
<keyword evidence="4 10" id="KW-0812">Transmembrane</keyword>
<dbReference type="GO" id="GO:0019367">
    <property type="term" value="P:fatty acid elongation, saturated fatty acid"/>
    <property type="evidence" value="ECO:0007669"/>
    <property type="project" value="TreeGrafter"/>
</dbReference>
<keyword evidence="7 10" id="KW-0443">Lipid metabolism</keyword>
<reference evidence="11" key="1">
    <citation type="submission" date="2020-11" db="EMBL/GenBank/DDBJ databases">
        <authorList>
            <person name="Tran Van P."/>
        </authorList>
    </citation>
    <scope>NUCLEOTIDE SEQUENCE</scope>
</reference>
<comment type="similarity">
    <text evidence="10">Belongs to the ELO family.</text>
</comment>
<evidence type="ECO:0000313" key="12">
    <source>
        <dbReference type="Proteomes" id="UP000728032"/>
    </source>
</evidence>
<feature type="transmembrane region" description="Helical" evidence="10">
    <location>
        <begin position="171"/>
        <end position="192"/>
    </location>
</feature>
<keyword evidence="8 10" id="KW-0472">Membrane</keyword>
<protein>
    <recommendedName>
        <fullName evidence="10">Elongation of very long chain fatty acids protein</fullName>
        <ecNumber evidence="10">2.3.1.199</ecNumber>
    </recommendedName>
    <alternativeName>
        <fullName evidence="10">Very-long-chain 3-oxoacyl-CoA synthase</fullName>
    </alternativeName>
</protein>
<dbReference type="GO" id="GO:0042761">
    <property type="term" value="P:very long-chain fatty acid biosynthetic process"/>
    <property type="evidence" value="ECO:0007669"/>
    <property type="project" value="TreeGrafter"/>
</dbReference>
<evidence type="ECO:0000313" key="11">
    <source>
        <dbReference type="EMBL" id="CAD7651051.1"/>
    </source>
</evidence>
<dbReference type="EC" id="2.3.1.199" evidence="10"/>
<feature type="transmembrane region" description="Helical" evidence="10">
    <location>
        <begin position="149"/>
        <end position="165"/>
    </location>
</feature>
<dbReference type="GO" id="GO:0030148">
    <property type="term" value="P:sphingolipid biosynthetic process"/>
    <property type="evidence" value="ECO:0007669"/>
    <property type="project" value="TreeGrafter"/>
</dbReference>
<feature type="transmembrane region" description="Helical" evidence="10">
    <location>
        <begin position="213"/>
        <end position="230"/>
    </location>
</feature>
<keyword evidence="5 10" id="KW-0276">Fatty acid metabolism</keyword>
<proteinExistence type="inferred from homology"/>
<dbReference type="EMBL" id="CAJPVJ010004461">
    <property type="protein sequence ID" value="CAG2168632.1"/>
    <property type="molecule type" value="Genomic_DNA"/>
</dbReference>
<dbReference type="GO" id="GO:0034625">
    <property type="term" value="P:fatty acid elongation, monounsaturated fatty acid"/>
    <property type="evidence" value="ECO:0007669"/>
    <property type="project" value="TreeGrafter"/>
</dbReference>
<accession>A0A7R9M001</accession>
<evidence type="ECO:0000256" key="2">
    <source>
        <dbReference type="ARBA" id="ARBA00022516"/>
    </source>
</evidence>
<comment type="subcellular location">
    <subcellularLocation>
        <location evidence="1">Membrane</location>
        <topology evidence="1">Multi-pass membrane protein</topology>
    </subcellularLocation>
</comment>
<feature type="transmembrane region" description="Helical" evidence="10">
    <location>
        <begin position="110"/>
        <end position="137"/>
    </location>
</feature>
<keyword evidence="12" id="KW-1185">Reference proteome</keyword>